<dbReference type="EMBL" id="WIUZ02000003">
    <property type="protein sequence ID" value="KAF9789187.1"/>
    <property type="molecule type" value="Genomic_DNA"/>
</dbReference>
<organism evidence="11 12">
    <name type="scientific">Thelephora terrestris</name>
    <dbReference type="NCBI Taxonomy" id="56493"/>
    <lineage>
        <taxon>Eukaryota</taxon>
        <taxon>Fungi</taxon>
        <taxon>Dikarya</taxon>
        <taxon>Basidiomycota</taxon>
        <taxon>Agaricomycotina</taxon>
        <taxon>Agaricomycetes</taxon>
        <taxon>Thelephorales</taxon>
        <taxon>Thelephoraceae</taxon>
        <taxon>Thelephora</taxon>
    </lineage>
</organism>
<evidence type="ECO:0000313" key="11">
    <source>
        <dbReference type="EMBL" id="KAF9789187.1"/>
    </source>
</evidence>
<keyword evidence="2" id="KW-1003">Cell membrane</keyword>
<evidence type="ECO:0000256" key="7">
    <source>
        <dbReference type="ARBA" id="ARBA00023288"/>
    </source>
</evidence>
<evidence type="ECO:0000256" key="6">
    <source>
        <dbReference type="ARBA" id="ARBA00023180"/>
    </source>
</evidence>
<dbReference type="CDD" id="cd21176">
    <property type="entry name" value="LPMO_auxiliary-like"/>
    <property type="match status" value="1"/>
</dbReference>
<sequence length="206" mass="21565">MKLTWSALAVVSTAMSVVNAHFQVAFPEVRGPFVDDNEPQFCDGYTEAANRTLFPLTNGFITWQSEHPTWIAGVMISTASDPTNFTYFHTSSGADQLVVGYFRGSGTTGLCLSVMPTAAGIPGVQDGANVTFQMVFNGGDGVLYQCMDVTLSSNYTIPSSINCTNPMGQPPTNSTSTMPSSGATATIVNGGFLGLGLVGILAAILV</sequence>
<feature type="chain" id="PRO_5040241525" description="Copper acquisition factor BIM1-like domain-containing protein" evidence="9">
    <location>
        <begin position="21"/>
        <end position="206"/>
    </location>
</feature>
<evidence type="ECO:0000256" key="8">
    <source>
        <dbReference type="SAM" id="Phobius"/>
    </source>
</evidence>
<dbReference type="Proteomes" id="UP000736335">
    <property type="component" value="Unassembled WGS sequence"/>
</dbReference>
<reference evidence="11" key="1">
    <citation type="journal article" date="2020" name="Nat. Commun.">
        <title>Large-scale genome sequencing of mycorrhizal fungi provides insights into the early evolution of symbiotic traits.</title>
        <authorList>
            <person name="Miyauchi S."/>
            <person name="Kiss E."/>
            <person name="Kuo A."/>
            <person name="Drula E."/>
            <person name="Kohler A."/>
            <person name="Sanchez-Garcia M."/>
            <person name="Morin E."/>
            <person name="Andreopoulos B."/>
            <person name="Barry K.W."/>
            <person name="Bonito G."/>
            <person name="Buee M."/>
            <person name="Carver A."/>
            <person name="Chen C."/>
            <person name="Cichocki N."/>
            <person name="Clum A."/>
            <person name="Culley D."/>
            <person name="Crous P.W."/>
            <person name="Fauchery L."/>
            <person name="Girlanda M."/>
            <person name="Hayes R.D."/>
            <person name="Keri Z."/>
            <person name="LaButti K."/>
            <person name="Lipzen A."/>
            <person name="Lombard V."/>
            <person name="Magnuson J."/>
            <person name="Maillard F."/>
            <person name="Murat C."/>
            <person name="Nolan M."/>
            <person name="Ohm R.A."/>
            <person name="Pangilinan J."/>
            <person name="Pereira M.F."/>
            <person name="Perotto S."/>
            <person name="Peter M."/>
            <person name="Pfister S."/>
            <person name="Riley R."/>
            <person name="Sitrit Y."/>
            <person name="Stielow J.B."/>
            <person name="Szollosi G."/>
            <person name="Zifcakova L."/>
            <person name="Stursova M."/>
            <person name="Spatafora J.W."/>
            <person name="Tedersoo L."/>
            <person name="Vaario L.M."/>
            <person name="Yamada A."/>
            <person name="Yan M."/>
            <person name="Wang P."/>
            <person name="Xu J."/>
            <person name="Bruns T."/>
            <person name="Baldrian P."/>
            <person name="Vilgalys R."/>
            <person name="Dunand C."/>
            <person name="Henrissat B."/>
            <person name="Grigoriev I.V."/>
            <person name="Hibbett D."/>
            <person name="Nagy L.G."/>
            <person name="Martin F.M."/>
        </authorList>
    </citation>
    <scope>NUCLEOTIDE SEQUENCE</scope>
    <source>
        <strain evidence="11">UH-Tt-Lm1</strain>
    </source>
</reference>
<evidence type="ECO:0000256" key="9">
    <source>
        <dbReference type="SAM" id="SignalP"/>
    </source>
</evidence>
<dbReference type="GO" id="GO:0098552">
    <property type="term" value="C:side of membrane"/>
    <property type="evidence" value="ECO:0007669"/>
    <property type="project" value="UniProtKB-KW"/>
</dbReference>
<evidence type="ECO:0000259" key="10">
    <source>
        <dbReference type="Pfam" id="PF20238"/>
    </source>
</evidence>
<comment type="caution">
    <text evidence="11">The sequence shown here is derived from an EMBL/GenBank/DDBJ whole genome shotgun (WGS) entry which is preliminary data.</text>
</comment>
<dbReference type="InterPro" id="IPR046936">
    <property type="entry name" value="BIM1-like"/>
</dbReference>
<evidence type="ECO:0000256" key="2">
    <source>
        <dbReference type="ARBA" id="ARBA00022475"/>
    </source>
</evidence>
<dbReference type="AlphaFoldDB" id="A0A9P6HK36"/>
<keyword evidence="5 8" id="KW-0472">Membrane</keyword>
<keyword evidence="8" id="KW-1133">Transmembrane helix</keyword>
<evidence type="ECO:0000313" key="12">
    <source>
        <dbReference type="Proteomes" id="UP000736335"/>
    </source>
</evidence>
<dbReference type="GO" id="GO:0005886">
    <property type="term" value="C:plasma membrane"/>
    <property type="evidence" value="ECO:0007669"/>
    <property type="project" value="UniProtKB-SubCell"/>
</dbReference>
<protein>
    <recommendedName>
        <fullName evidence="10">Copper acquisition factor BIM1-like domain-containing protein</fullName>
    </recommendedName>
</protein>
<evidence type="ECO:0000256" key="4">
    <source>
        <dbReference type="ARBA" id="ARBA00022729"/>
    </source>
</evidence>
<feature type="transmembrane region" description="Helical" evidence="8">
    <location>
        <begin position="183"/>
        <end position="205"/>
    </location>
</feature>
<comment type="subcellular location">
    <subcellularLocation>
        <location evidence="1">Cell membrane</location>
        <topology evidence="1">Lipid-anchor</topology>
        <topology evidence="1">GPI-anchor</topology>
    </subcellularLocation>
</comment>
<keyword evidence="7" id="KW-0449">Lipoprotein</keyword>
<evidence type="ECO:0000256" key="5">
    <source>
        <dbReference type="ARBA" id="ARBA00023136"/>
    </source>
</evidence>
<evidence type="ECO:0000256" key="1">
    <source>
        <dbReference type="ARBA" id="ARBA00004609"/>
    </source>
</evidence>
<dbReference type="OrthoDB" id="2146436at2759"/>
<keyword evidence="8" id="KW-0812">Transmembrane</keyword>
<accession>A0A9P6HK36</accession>
<dbReference type="InterPro" id="IPR046530">
    <property type="entry name" value="BIM1-like_dom"/>
</dbReference>
<keyword evidence="4 9" id="KW-0732">Signal</keyword>
<keyword evidence="3" id="KW-0336">GPI-anchor</keyword>
<dbReference type="Pfam" id="PF20238">
    <property type="entry name" value="BIM1-like_dom"/>
    <property type="match status" value="1"/>
</dbReference>
<keyword evidence="12" id="KW-1185">Reference proteome</keyword>
<proteinExistence type="predicted"/>
<name>A0A9P6HK36_9AGAM</name>
<feature type="signal peptide" evidence="9">
    <location>
        <begin position="1"/>
        <end position="20"/>
    </location>
</feature>
<dbReference type="PANTHER" id="PTHR34992">
    <property type="entry name" value="HYPHAL ANASTAMOSIS-7 PROTEIN"/>
    <property type="match status" value="1"/>
</dbReference>
<reference evidence="11" key="2">
    <citation type="submission" date="2020-11" db="EMBL/GenBank/DDBJ databases">
        <authorList>
            <consortium name="DOE Joint Genome Institute"/>
            <person name="Kuo A."/>
            <person name="Miyauchi S."/>
            <person name="Kiss E."/>
            <person name="Drula E."/>
            <person name="Kohler A."/>
            <person name="Sanchez-Garcia M."/>
            <person name="Andreopoulos B."/>
            <person name="Barry K.W."/>
            <person name="Bonito G."/>
            <person name="Buee M."/>
            <person name="Carver A."/>
            <person name="Chen C."/>
            <person name="Cichocki N."/>
            <person name="Clum A."/>
            <person name="Culley D."/>
            <person name="Crous P.W."/>
            <person name="Fauchery L."/>
            <person name="Girlanda M."/>
            <person name="Hayes R."/>
            <person name="Keri Z."/>
            <person name="Labutti K."/>
            <person name="Lipzen A."/>
            <person name="Lombard V."/>
            <person name="Magnuson J."/>
            <person name="Maillard F."/>
            <person name="Morin E."/>
            <person name="Murat C."/>
            <person name="Nolan M."/>
            <person name="Ohm R."/>
            <person name="Pangilinan J."/>
            <person name="Pereira M."/>
            <person name="Perotto S."/>
            <person name="Peter M."/>
            <person name="Riley R."/>
            <person name="Sitrit Y."/>
            <person name="Stielow B."/>
            <person name="Szollosi G."/>
            <person name="Zifcakova L."/>
            <person name="Stursova M."/>
            <person name="Spatafora J.W."/>
            <person name="Tedersoo L."/>
            <person name="Vaario L.-M."/>
            <person name="Yamada A."/>
            <person name="Yan M."/>
            <person name="Wang P."/>
            <person name="Xu J."/>
            <person name="Bruns T."/>
            <person name="Baldrian P."/>
            <person name="Vilgalys R."/>
            <person name="Henrissat B."/>
            <person name="Grigoriev I.V."/>
            <person name="Hibbett D."/>
            <person name="Nagy L.G."/>
            <person name="Martin F.M."/>
        </authorList>
    </citation>
    <scope>NUCLEOTIDE SEQUENCE</scope>
    <source>
        <strain evidence="11">UH-Tt-Lm1</strain>
    </source>
</reference>
<feature type="domain" description="Copper acquisition factor BIM1-like" evidence="10">
    <location>
        <begin position="19"/>
        <end position="166"/>
    </location>
</feature>
<keyword evidence="6" id="KW-0325">Glycoprotein</keyword>
<gene>
    <name evidence="11" type="ORF">BJ322DRAFT_1203175</name>
</gene>
<evidence type="ECO:0000256" key="3">
    <source>
        <dbReference type="ARBA" id="ARBA00022622"/>
    </source>
</evidence>